<evidence type="ECO:0000259" key="8">
    <source>
        <dbReference type="Pfam" id="PF13359"/>
    </source>
</evidence>
<protein>
    <recommendedName>
        <fullName evidence="12">DDE Tnp4 domain-containing protein</fullName>
    </recommendedName>
</protein>
<evidence type="ECO:0008006" key="12">
    <source>
        <dbReference type="Google" id="ProtNLM"/>
    </source>
</evidence>
<comment type="subcellular location">
    <subcellularLocation>
        <location evidence="2">Nucleus</location>
    </subcellularLocation>
</comment>
<feature type="domain" description="DDE Tnp4" evidence="8">
    <location>
        <begin position="181"/>
        <end position="233"/>
    </location>
</feature>
<evidence type="ECO:0000313" key="10">
    <source>
        <dbReference type="EMBL" id="KAG8381029.1"/>
    </source>
</evidence>
<evidence type="ECO:0000256" key="5">
    <source>
        <dbReference type="ARBA" id="ARBA00022723"/>
    </source>
</evidence>
<keyword evidence="5" id="KW-0479">Metal-binding</keyword>
<dbReference type="AlphaFoldDB" id="A0AAV6XDJ9"/>
<comment type="similarity">
    <text evidence="3">Belongs to the HARBI1 family.</text>
</comment>
<evidence type="ECO:0000259" key="9">
    <source>
        <dbReference type="Pfam" id="PF26138"/>
    </source>
</evidence>
<evidence type="ECO:0000256" key="6">
    <source>
        <dbReference type="ARBA" id="ARBA00022801"/>
    </source>
</evidence>
<dbReference type="EMBL" id="WHWC01000006">
    <property type="protein sequence ID" value="KAG8381029.1"/>
    <property type="molecule type" value="Genomic_DNA"/>
</dbReference>
<dbReference type="GO" id="GO:0046872">
    <property type="term" value="F:metal ion binding"/>
    <property type="evidence" value="ECO:0007669"/>
    <property type="project" value="UniProtKB-KW"/>
</dbReference>
<dbReference type="InterPro" id="IPR027806">
    <property type="entry name" value="HARBI1_dom"/>
</dbReference>
<keyword evidence="4" id="KW-0540">Nuclease</keyword>
<evidence type="ECO:0000256" key="7">
    <source>
        <dbReference type="ARBA" id="ARBA00023242"/>
    </source>
</evidence>
<dbReference type="InterPro" id="IPR045249">
    <property type="entry name" value="HARBI1-like"/>
</dbReference>
<dbReference type="PANTHER" id="PTHR22930">
    <property type="match status" value="1"/>
</dbReference>
<dbReference type="GO" id="GO:0016787">
    <property type="term" value="F:hydrolase activity"/>
    <property type="evidence" value="ECO:0007669"/>
    <property type="project" value="UniProtKB-KW"/>
</dbReference>
<keyword evidence="11" id="KW-1185">Reference proteome</keyword>
<dbReference type="PANTHER" id="PTHR22930:SF293">
    <property type="entry name" value="PROTEIN ALP1-LIKE"/>
    <property type="match status" value="1"/>
</dbReference>
<proteinExistence type="inferred from homology"/>
<dbReference type="Proteomes" id="UP000826271">
    <property type="component" value="Unassembled WGS sequence"/>
</dbReference>
<dbReference type="Pfam" id="PF26138">
    <property type="entry name" value="DUF8040"/>
    <property type="match status" value="1"/>
</dbReference>
<comment type="caution">
    <text evidence="10">The sequence shown here is derived from an EMBL/GenBank/DDBJ whole genome shotgun (WGS) entry which is preliminary data.</text>
</comment>
<evidence type="ECO:0000256" key="1">
    <source>
        <dbReference type="ARBA" id="ARBA00001968"/>
    </source>
</evidence>
<evidence type="ECO:0000256" key="4">
    <source>
        <dbReference type="ARBA" id="ARBA00022722"/>
    </source>
</evidence>
<feature type="domain" description="DUF8040" evidence="9">
    <location>
        <begin position="61"/>
        <end position="150"/>
    </location>
</feature>
<sequence length="238" mass="27847">MDLSTEHQEILVVLEEIISNIMLFLTEFYRAYRARVCQRSRVQRVRHVTYSLKFKIPKQIEHLQDLISYNNQTCIDNFRMCRNAFARLCFLTEHVGGFVATKNVKINEQVAIFLIILSHHTKNRIVKCNFKRSGYTISKHFNKVLEAILKLRTLLLANPQPIPEDWTDERWKWFKGCLGALDGTYIPIKVPQVDKTRYRNRKGHIAVNVLGVCDRDMKFQYVLTGWEGSASDSWEGPL</sequence>
<keyword evidence="6" id="KW-0378">Hydrolase</keyword>
<evidence type="ECO:0000313" key="11">
    <source>
        <dbReference type="Proteomes" id="UP000826271"/>
    </source>
</evidence>
<reference evidence="10" key="1">
    <citation type="submission" date="2019-10" db="EMBL/GenBank/DDBJ databases">
        <authorList>
            <person name="Zhang R."/>
            <person name="Pan Y."/>
            <person name="Wang J."/>
            <person name="Ma R."/>
            <person name="Yu S."/>
        </authorList>
    </citation>
    <scope>NUCLEOTIDE SEQUENCE</scope>
    <source>
        <strain evidence="10">LA-IB0</strain>
        <tissue evidence="10">Leaf</tissue>
    </source>
</reference>
<dbReference type="GO" id="GO:0004518">
    <property type="term" value="F:nuclease activity"/>
    <property type="evidence" value="ECO:0007669"/>
    <property type="project" value="UniProtKB-KW"/>
</dbReference>
<evidence type="ECO:0000256" key="2">
    <source>
        <dbReference type="ARBA" id="ARBA00004123"/>
    </source>
</evidence>
<organism evidence="10 11">
    <name type="scientific">Buddleja alternifolia</name>
    <dbReference type="NCBI Taxonomy" id="168488"/>
    <lineage>
        <taxon>Eukaryota</taxon>
        <taxon>Viridiplantae</taxon>
        <taxon>Streptophyta</taxon>
        <taxon>Embryophyta</taxon>
        <taxon>Tracheophyta</taxon>
        <taxon>Spermatophyta</taxon>
        <taxon>Magnoliopsida</taxon>
        <taxon>eudicotyledons</taxon>
        <taxon>Gunneridae</taxon>
        <taxon>Pentapetalae</taxon>
        <taxon>asterids</taxon>
        <taxon>lamiids</taxon>
        <taxon>Lamiales</taxon>
        <taxon>Scrophulariaceae</taxon>
        <taxon>Buddlejeae</taxon>
        <taxon>Buddleja</taxon>
    </lineage>
</organism>
<evidence type="ECO:0000256" key="3">
    <source>
        <dbReference type="ARBA" id="ARBA00006958"/>
    </source>
</evidence>
<keyword evidence="7" id="KW-0539">Nucleus</keyword>
<gene>
    <name evidence="10" type="ORF">BUALT_Bualt06G0078200</name>
</gene>
<dbReference type="Pfam" id="PF13359">
    <property type="entry name" value="DDE_Tnp_4"/>
    <property type="match status" value="1"/>
</dbReference>
<name>A0AAV6XDJ9_9LAMI</name>
<dbReference type="GO" id="GO:0005634">
    <property type="term" value="C:nucleus"/>
    <property type="evidence" value="ECO:0007669"/>
    <property type="project" value="UniProtKB-SubCell"/>
</dbReference>
<accession>A0AAV6XDJ9</accession>
<comment type="cofactor">
    <cofactor evidence="1">
        <name>a divalent metal cation</name>
        <dbReference type="ChEBI" id="CHEBI:60240"/>
    </cofactor>
</comment>
<dbReference type="InterPro" id="IPR058353">
    <property type="entry name" value="DUF8040"/>
</dbReference>